<keyword evidence="6" id="KW-1185">Reference proteome</keyword>
<evidence type="ECO:0000259" key="4">
    <source>
        <dbReference type="Pfam" id="PF23988"/>
    </source>
</evidence>
<feature type="compositionally biased region" description="Basic and acidic residues" evidence="1">
    <location>
        <begin position="170"/>
        <end position="184"/>
    </location>
</feature>
<accession>A0A1H6TYA3</accession>
<evidence type="ECO:0000256" key="1">
    <source>
        <dbReference type="SAM" id="MobiDB-lite"/>
    </source>
</evidence>
<organism evidence="5 6">
    <name type="scientific">Bhargavaea ginsengi</name>
    <dbReference type="NCBI Taxonomy" id="426757"/>
    <lineage>
        <taxon>Bacteria</taxon>
        <taxon>Bacillati</taxon>
        <taxon>Bacillota</taxon>
        <taxon>Bacilli</taxon>
        <taxon>Bacillales</taxon>
        <taxon>Caryophanaceae</taxon>
        <taxon>Bhargavaea</taxon>
    </lineage>
</organism>
<dbReference type="Pfam" id="PF07929">
    <property type="entry name" value="PRiA4_ORF3"/>
    <property type="match status" value="1"/>
</dbReference>
<dbReference type="SUPFAM" id="SSF159941">
    <property type="entry name" value="MM3350-like"/>
    <property type="match status" value="1"/>
</dbReference>
<dbReference type="InterPro" id="IPR054216">
    <property type="entry name" value="DUF6930"/>
</dbReference>
<evidence type="ECO:0000313" key="5">
    <source>
        <dbReference type="EMBL" id="SEI83194.1"/>
    </source>
</evidence>
<dbReference type="PANTHER" id="PTHR41878">
    <property type="entry name" value="LEXA REPRESSOR-RELATED"/>
    <property type="match status" value="1"/>
</dbReference>
<dbReference type="STRING" id="426757.SAMN04488127_0572"/>
<evidence type="ECO:0000259" key="3">
    <source>
        <dbReference type="Pfam" id="PF22007"/>
    </source>
</evidence>
<dbReference type="PANTHER" id="PTHR41878:SF1">
    <property type="entry name" value="TNPR PROTEIN"/>
    <property type="match status" value="1"/>
</dbReference>
<feature type="domain" description="DUF6930" evidence="3">
    <location>
        <begin position="400"/>
        <end position="518"/>
    </location>
</feature>
<evidence type="ECO:0000259" key="2">
    <source>
        <dbReference type="Pfam" id="PF07929"/>
    </source>
</evidence>
<reference evidence="6" key="1">
    <citation type="submission" date="2016-10" db="EMBL/GenBank/DDBJ databases">
        <authorList>
            <person name="Varghese N."/>
            <person name="Submissions S."/>
        </authorList>
    </citation>
    <scope>NUCLEOTIDE SEQUENCE [LARGE SCALE GENOMIC DNA]</scope>
    <source>
        <strain evidence="6">CGMCC 1.6763</strain>
    </source>
</reference>
<protein>
    <submittedName>
        <fullName evidence="5">PRiA4b ORF-3-like protein</fullName>
    </submittedName>
</protein>
<dbReference type="AlphaFoldDB" id="A0A1H6TYA3"/>
<proteinExistence type="predicted"/>
<dbReference type="InterPro" id="IPR055733">
    <property type="entry name" value="DUF7309"/>
</dbReference>
<dbReference type="Proteomes" id="UP000199200">
    <property type="component" value="Unassembled WGS sequence"/>
</dbReference>
<sequence>MIYELETKLKYTETSVTRTLEVDSGMTFEELHRVLQKAYEWENAHLHQFVIVRSGGTETRELIGPIGFMDESASLLFDEGVEPLGDWLTEKGDELIYLYDFGAGWEHRVTLTDILEAHSESKVPRCTAASGEPAEEDTFPGAYSDSGARQPGTLVRDINQALKSSKKGPKTPETENREENRTEKELNRLVFLPEVEEEAIKGMVEAAKLVSKEKPWEHLHSNQIVMFDFPEEEEPHFVSVMGSLGEQFGVMVYRGWDGYRSLKSVFADASGSDYLSELDALSVSFEDRQDLTKEEYSFLKDLGYSFRGKKRWPAFRSYDPGFLPSLPDEWEAQFLTDLLDGVLAVAEIAKKGNHIPEFGMEEKILAFSGDPDGKMTPFYVPVPEAPPIPDVGLQLRELDIKRLLKLPAGNLSLEFDLFSAPTAVHDEETEVTYFPLVALGVDREVGVSVFYEMIPNPLPEDVAQAALANCMIRTGTIPGELHVKDRTAAFLKPLLDKLGIVPVIHPRLPMIEELRVQLERRMGR</sequence>
<dbReference type="Pfam" id="PF23988">
    <property type="entry name" value="DUF7309"/>
    <property type="match status" value="1"/>
</dbReference>
<name>A0A1H6TYA3_9BACL</name>
<evidence type="ECO:0000313" key="6">
    <source>
        <dbReference type="Proteomes" id="UP000199200"/>
    </source>
</evidence>
<dbReference type="Pfam" id="PF22007">
    <property type="entry name" value="DUF6930"/>
    <property type="match status" value="1"/>
</dbReference>
<dbReference type="RefSeq" id="WP_177168237.1">
    <property type="nucleotide sequence ID" value="NZ_FNZF01000001.1"/>
</dbReference>
<dbReference type="Gene3D" id="3.10.290.30">
    <property type="entry name" value="MM3350-like"/>
    <property type="match status" value="1"/>
</dbReference>
<dbReference type="InterPro" id="IPR012912">
    <property type="entry name" value="Plasmid_pRiA4b_Orf3-like"/>
</dbReference>
<feature type="domain" description="Plasmid pRiA4b Orf3-like" evidence="2">
    <location>
        <begin position="2"/>
        <end position="137"/>
    </location>
</feature>
<gene>
    <name evidence="5" type="ORF">SAMN04488127_0572</name>
</gene>
<feature type="region of interest" description="Disordered" evidence="1">
    <location>
        <begin position="126"/>
        <end position="184"/>
    </location>
</feature>
<dbReference type="InterPro" id="IPR024047">
    <property type="entry name" value="MM3350-like_sf"/>
</dbReference>
<dbReference type="EMBL" id="FNZF01000001">
    <property type="protein sequence ID" value="SEI83194.1"/>
    <property type="molecule type" value="Genomic_DNA"/>
</dbReference>
<feature type="domain" description="DUF7309" evidence="4">
    <location>
        <begin position="203"/>
        <end position="364"/>
    </location>
</feature>